<dbReference type="Gramene" id="PGSC0003DMT400084889">
    <property type="protein sequence ID" value="PGSC0003DMT400084889"/>
    <property type="gene ID" value="PGSC0003DMG400034460"/>
</dbReference>
<dbReference type="PaxDb" id="4113-PGSC0003DMT400084889"/>
<dbReference type="EnsemblPlants" id="PGSC0003DMT400084889">
    <property type="protein sequence ID" value="PGSC0003DMT400084889"/>
    <property type="gene ID" value="PGSC0003DMG400034460"/>
</dbReference>
<dbReference type="PANTHER" id="PTHR33180:SF31">
    <property type="entry name" value="POLYPROTEIN PROTEIN"/>
    <property type="match status" value="1"/>
</dbReference>
<reference evidence="3" key="1">
    <citation type="journal article" date="2011" name="Nature">
        <title>Genome sequence and analysis of the tuber crop potato.</title>
        <authorList>
            <consortium name="The Potato Genome Sequencing Consortium"/>
        </authorList>
    </citation>
    <scope>NUCLEOTIDE SEQUENCE [LARGE SCALE GENOMIC DNA]</scope>
    <source>
        <strain evidence="3">cv. DM1-3 516 R44</strain>
    </source>
</reference>
<proteinExistence type="predicted"/>
<dbReference type="InParanoid" id="M1D8A3"/>
<dbReference type="PANTHER" id="PTHR33180">
    <property type="entry name" value="PHOTOSYSTEM II CP43 REACTION CENTER PROTEIN"/>
    <property type="match status" value="1"/>
</dbReference>
<name>M1D8A3_SOLTU</name>
<evidence type="ECO:0008006" key="4">
    <source>
        <dbReference type="Google" id="ProtNLM"/>
    </source>
</evidence>
<feature type="compositionally biased region" description="Basic and acidic residues" evidence="1">
    <location>
        <begin position="28"/>
        <end position="44"/>
    </location>
</feature>
<feature type="region of interest" description="Disordered" evidence="1">
    <location>
        <begin position="228"/>
        <end position="257"/>
    </location>
</feature>
<dbReference type="AlphaFoldDB" id="M1D8A3"/>
<accession>M1D8A3</accession>
<organism evidence="2 3">
    <name type="scientific">Solanum tuberosum</name>
    <name type="common">Potato</name>
    <dbReference type="NCBI Taxonomy" id="4113"/>
    <lineage>
        <taxon>Eukaryota</taxon>
        <taxon>Viridiplantae</taxon>
        <taxon>Streptophyta</taxon>
        <taxon>Embryophyta</taxon>
        <taxon>Tracheophyta</taxon>
        <taxon>Spermatophyta</taxon>
        <taxon>Magnoliopsida</taxon>
        <taxon>eudicotyledons</taxon>
        <taxon>Gunneridae</taxon>
        <taxon>Pentapetalae</taxon>
        <taxon>asterids</taxon>
        <taxon>lamiids</taxon>
        <taxon>Solanales</taxon>
        <taxon>Solanaceae</taxon>
        <taxon>Solanoideae</taxon>
        <taxon>Solaneae</taxon>
        <taxon>Solanum</taxon>
    </lineage>
</organism>
<dbReference type="Proteomes" id="UP000011115">
    <property type="component" value="Unassembled WGS sequence"/>
</dbReference>
<keyword evidence="3" id="KW-1185">Reference proteome</keyword>
<protein>
    <recommendedName>
        <fullName evidence="4">Integrase core domain containing protein</fullName>
    </recommendedName>
</protein>
<feature type="compositionally biased region" description="Basic and acidic residues" evidence="1">
    <location>
        <begin position="171"/>
        <end position="180"/>
    </location>
</feature>
<feature type="compositionally biased region" description="Polar residues" evidence="1">
    <location>
        <begin position="45"/>
        <end position="60"/>
    </location>
</feature>
<evidence type="ECO:0000313" key="2">
    <source>
        <dbReference type="EnsemblPlants" id="PGSC0003DMT400084889"/>
    </source>
</evidence>
<feature type="region of interest" description="Disordered" evidence="1">
    <location>
        <begin position="1"/>
        <end position="70"/>
    </location>
</feature>
<evidence type="ECO:0000256" key="1">
    <source>
        <dbReference type="SAM" id="MobiDB-lite"/>
    </source>
</evidence>
<sequence length="399" mass="44526">MSTRKRARGLVINEGEATSSKKGRKEHPKGGKDKGKKPVSEVPKHNSNSEGRSFDSQAAFSETEDDEPLQSRRAEIRARLKADRLRTILEEKLISTKCLVGRYSTMRDTSQFHRFKQFSRPRGPYNTTWVRHEEHRLGTHHRAGDCYEGQQEPDVPSVPGPDSKLCRRVGAPRDEKRDIEVTPTSSTDIRCIEAEYTREEEDKRRAASVDASPEIDVELILAEASLPTPASRPLGIPPVTSSQAPGASTTSQPPTLTQALIPNMGHLAHSTNGATSEVTSLKAKVADLRKDVDYLKSTDFTSLLEAAVNMDALATFEIPPVTTGDMQMDDLAADESEAETDEEQIEPKVPVCQALKERTKLARERSSRRITEWFCDVVLDRPKLETLRMLKAKVEGRWN</sequence>
<feature type="compositionally biased region" description="Polar residues" evidence="1">
    <location>
        <begin position="239"/>
        <end position="257"/>
    </location>
</feature>
<evidence type="ECO:0000313" key="3">
    <source>
        <dbReference type="Proteomes" id="UP000011115"/>
    </source>
</evidence>
<feature type="region of interest" description="Disordered" evidence="1">
    <location>
        <begin position="149"/>
        <end position="188"/>
    </location>
</feature>
<dbReference type="HOGENOM" id="CLU_029307_12_3_1"/>
<reference evidence="2" key="2">
    <citation type="submission" date="2015-06" db="UniProtKB">
        <authorList>
            <consortium name="EnsemblPlants"/>
        </authorList>
    </citation>
    <scope>IDENTIFICATION</scope>
    <source>
        <strain evidence="2">DM1-3 516 R44</strain>
    </source>
</reference>